<evidence type="ECO:0000256" key="5">
    <source>
        <dbReference type="ARBA" id="ARBA00051255"/>
    </source>
</evidence>
<dbReference type="GO" id="GO:0030488">
    <property type="term" value="P:tRNA methylation"/>
    <property type="evidence" value="ECO:0007669"/>
    <property type="project" value="UniProtKB-UniRule"/>
</dbReference>
<comment type="similarity">
    <text evidence="7">Belongs to the class I-like SAM-binding methyltransferase superfamily. RNA M5U methyltransferase family. TrmA subfamily.</text>
</comment>
<dbReference type="Pfam" id="PF05958">
    <property type="entry name" value="tRNA_U5-meth_tr"/>
    <property type="match status" value="1"/>
</dbReference>
<gene>
    <name evidence="7 10" type="primary">trmA</name>
    <name evidence="10" type="ORF">NLF92_10115</name>
</gene>
<protein>
    <recommendedName>
        <fullName evidence="7">tRNA/tmRNA (uracil-C(5))-methyltransferase</fullName>
        <ecNumber evidence="7">2.1.1.35</ecNumber>
    </recommendedName>
    <alternativeName>
        <fullName evidence="7">tRNA (uracil(54)-C(5))-methyltransferase</fullName>
    </alternativeName>
    <alternativeName>
        <fullName evidence="7">tRNA(m5U54)-methyltransferase</fullName>
        <shortName evidence="7">RUMT</shortName>
    </alternativeName>
    <alternativeName>
        <fullName evidence="7">tmRNA (uracil(341)-C(5))-methyltransferase</fullName>
    </alternativeName>
</protein>
<dbReference type="FunFam" id="2.40.50.1070:FF:000001">
    <property type="entry name" value="tRNA/tmRNA (uracil-C(5))-methyltransferase"/>
    <property type="match status" value="1"/>
</dbReference>
<keyword evidence="1 7" id="KW-0489">Methyltransferase</keyword>
<dbReference type="Gene3D" id="2.40.50.1070">
    <property type="match status" value="1"/>
</dbReference>
<comment type="function">
    <text evidence="7">Dual-specificity methyltransferase that catalyzes the formation of 5-methyluridine at position 54 (m5U54) in all tRNAs, and that of position 341 (m5U341) in tmRNA (transfer-mRNA).</text>
</comment>
<dbReference type="SUPFAM" id="SSF53335">
    <property type="entry name" value="S-adenosyl-L-methionine-dependent methyltransferases"/>
    <property type="match status" value="1"/>
</dbReference>
<dbReference type="RefSeq" id="WP_254101459.1">
    <property type="nucleotide sequence ID" value="NZ_JANATA010000019.1"/>
</dbReference>
<name>A0AA41X649_9ALTE</name>
<evidence type="ECO:0000256" key="3">
    <source>
        <dbReference type="ARBA" id="ARBA00022691"/>
    </source>
</evidence>
<dbReference type="PROSITE" id="PS01230">
    <property type="entry name" value="TRMA_1"/>
    <property type="match status" value="1"/>
</dbReference>
<dbReference type="CDD" id="cd02440">
    <property type="entry name" value="AdoMet_MTases"/>
    <property type="match status" value="1"/>
</dbReference>
<dbReference type="PANTHER" id="PTHR47790:SF2">
    <property type="entry name" value="TRNA_TMRNA (URACIL-C(5))-METHYLTRANSFERASE"/>
    <property type="match status" value="1"/>
</dbReference>
<dbReference type="InterPro" id="IPR030390">
    <property type="entry name" value="MeTrfase_TrmA_AS"/>
</dbReference>
<evidence type="ECO:0000256" key="1">
    <source>
        <dbReference type="ARBA" id="ARBA00022603"/>
    </source>
</evidence>
<dbReference type="GO" id="GO:0030697">
    <property type="term" value="F:tRNA (uracil(54)-C5)-methyltransferase activity, S-adenosyl methionine-dependent"/>
    <property type="evidence" value="ECO:0007669"/>
    <property type="project" value="UniProtKB-UniRule"/>
</dbReference>
<evidence type="ECO:0000256" key="7">
    <source>
        <dbReference type="HAMAP-Rule" id="MF_01011"/>
    </source>
</evidence>
<dbReference type="InterPro" id="IPR010280">
    <property type="entry name" value="U5_MeTrfase_fam"/>
</dbReference>
<dbReference type="GO" id="GO:0000049">
    <property type="term" value="F:tRNA binding"/>
    <property type="evidence" value="ECO:0007669"/>
    <property type="project" value="TreeGrafter"/>
</dbReference>
<feature type="binding site" evidence="7 8">
    <location>
        <position position="235"/>
    </location>
    <ligand>
        <name>S-adenosyl-L-methionine</name>
        <dbReference type="ChEBI" id="CHEBI:59789"/>
    </ligand>
</feature>
<reference evidence="10" key="1">
    <citation type="submission" date="2022-07" db="EMBL/GenBank/DDBJ databases">
        <title>Characterization of the Novel Bacterium Alteromonas immobilis LMIT006 and Alteromonas gregis LMIT007.</title>
        <authorList>
            <person name="Lin X."/>
        </authorList>
    </citation>
    <scope>NUCLEOTIDE SEQUENCE</scope>
    <source>
        <strain evidence="10">LMIT007</strain>
    </source>
</reference>
<dbReference type="GO" id="GO:0019843">
    <property type="term" value="F:rRNA binding"/>
    <property type="evidence" value="ECO:0007669"/>
    <property type="project" value="TreeGrafter"/>
</dbReference>
<dbReference type="PANTHER" id="PTHR47790">
    <property type="entry name" value="TRNA/TMRNA (URACIL-C(5))-METHYLTRANSFERASE"/>
    <property type="match status" value="1"/>
</dbReference>
<evidence type="ECO:0000256" key="2">
    <source>
        <dbReference type="ARBA" id="ARBA00022679"/>
    </source>
</evidence>
<keyword evidence="2 7" id="KW-0808">Transferase</keyword>
<dbReference type="GO" id="GO:0005829">
    <property type="term" value="C:cytosol"/>
    <property type="evidence" value="ECO:0007669"/>
    <property type="project" value="TreeGrafter"/>
</dbReference>
<evidence type="ECO:0000256" key="8">
    <source>
        <dbReference type="PROSITE-ProRule" id="PRU01024"/>
    </source>
</evidence>
<sequence length="365" mass="41858">MSDYQIQLSEKKHRFAELLAPFISDPILQKTYVAESEPEHYRMRAEFRVWHDGDDLYHIMFDQQSKQKYRVDQFPAASVLINQAMTDVISAVKTSAILRNKLFQIDYLSCLNEQLVISLVYHKPLDDEWYQAINQLRLELSASYPVHFIGRAKKQKVICTQDFVIEKLKVDGREFIFKHVENSFTQPNAKVNEAMLAWTMAFGRECQGDLLELYCGAGNFSIPLATVFDNVVATEISKTSVNAAQFNIAENNIDNCAIVRLSAEEFVQAKNKVREFRRLQEVQVNLDDFNFTTVLVDPPRAGLDAATIQMIAQYENIIYISCNPETLANNLVSLTTTHDVIQSALFDQFPFTHHMEAGVILRKKQ</sequence>
<accession>A0AA41X649</accession>
<dbReference type="EC" id="2.1.1.35" evidence="7"/>
<keyword evidence="11" id="KW-1185">Reference proteome</keyword>
<dbReference type="EMBL" id="JANATA010000019">
    <property type="protein sequence ID" value="MCP3429299.1"/>
    <property type="molecule type" value="Genomic_DNA"/>
</dbReference>
<dbReference type="HAMAP" id="MF_01011">
    <property type="entry name" value="RNA_methyltr_TrmA"/>
    <property type="match status" value="1"/>
</dbReference>
<comment type="caution">
    <text evidence="10">The sequence shown here is derived from an EMBL/GenBank/DDBJ whole genome shotgun (WGS) entry which is preliminary data.</text>
</comment>
<dbReference type="PROSITE" id="PS51687">
    <property type="entry name" value="SAM_MT_RNA_M5U"/>
    <property type="match status" value="1"/>
</dbReference>
<evidence type="ECO:0000256" key="9">
    <source>
        <dbReference type="PROSITE-ProRule" id="PRU10015"/>
    </source>
</evidence>
<feature type="active site" description="Nucleophile" evidence="7 8">
    <location>
        <position position="322"/>
    </location>
</feature>
<comment type="catalytic activity">
    <reaction evidence="6 7">
        <text>uridine(54) in tRNA + S-adenosyl-L-methionine = 5-methyluridine(54) in tRNA + S-adenosyl-L-homocysteine + H(+)</text>
        <dbReference type="Rhea" id="RHEA:42712"/>
        <dbReference type="Rhea" id="RHEA-COMP:10167"/>
        <dbReference type="Rhea" id="RHEA-COMP:10193"/>
        <dbReference type="ChEBI" id="CHEBI:15378"/>
        <dbReference type="ChEBI" id="CHEBI:57856"/>
        <dbReference type="ChEBI" id="CHEBI:59789"/>
        <dbReference type="ChEBI" id="CHEBI:65315"/>
        <dbReference type="ChEBI" id="CHEBI:74447"/>
        <dbReference type="EC" id="2.1.1.35"/>
    </reaction>
</comment>
<dbReference type="FunFam" id="3.40.50.150:FF:000012">
    <property type="entry name" value="tRNA/tmRNA (uracil-C(5))-methyltransferase"/>
    <property type="match status" value="1"/>
</dbReference>
<feature type="binding site" evidence="7 8">
    <location>
        <position position="297"/>
    </location>
    <ligand>
        <name>S-adenosyl-L-methionine</name>
        <dbReference type="ChEBI" id="CHEBI:59789"/>
    </ligand>
</feature>
<feature type="active site" description="Proton acceptor" evidence="7">
    <location>
        <position position="356"/>
    </location>
</feature>
<evidence type="ECO:0000313" key="10">
    <source>
        <dbReference type="EMBL" id="MCP3429299.1"/>
    </source>
</evidence>
<organism evidence="10 11">
    <name type="scientific">Opacimonas viscosa</name>
    <dbReference type="NCBI Taxonomy" id="2961944"/>
    <lineage>
        <taxon>Bacteria</taxon>
        <taxon>Pseudomonadati</taxon>
        <taxon>Pseudomonadota</taxon>
        <taxon>Gammaproteobacteria</taxon>
        <taxon>Alteromonadales</taxon>
        <taxon>Alteromonadaceae</taxon>
        <taxon>Opacimonas</taxon>
    </lineage>
</organism>
<feature type="binding site" evidence="7 8">
    <location>
        <position position="214"/>
    </location>
    <ligand>
        <name>S-adenosyl-L-methionine</name>
        <dbReference type="ChEBI" id="CHEBI:59789"/>
    </ligand>
</feature>
<evidence type="ECO:0000256" key="4">
    <source>
        <dbReference type="ARBA" id="ARBA00022694"/>
    </source>
</evidence>
<evidence type="ECO:0000256" key="6">
    <source>
        <dbReference type="ARBA" id="ARBA00052788"/>
    </source>
</evidence>
<keyword evidence="4 7" id="KW-0819">tRNA processing</keyword>
<dbReference type="Proteomes" id="UP001165413">
    <property type="component" value="Unassembled WGS sequence"/>
</dbReference>
<dbReference type="Gene3D" id="3.40.50.150">
    <property type="entry name" value="Vaccinia Virus protein VP39"/>
    <property type="match status" value="1"/>
</dbReference>
<feature type="binding site" evidence="7">
    <location>
        <position position="219"/>
    </location>
    <ligand>
        <name>S-adenosyl-L-methionine</name>
        <dbReference type="ChEBI" id="CHEBI:59789"/>
    </ligand>
</feature>
<feature type="binding site" evidence="7 8">
    <location>
        <position position="186"/>
    </location>
    <ligand>
        <name>S-adenosyl-L-methionine</name>
        <dbReference type="ChEBI" id="CHEBI:59789"/>
    </ligand>
</feature>
<comment type="catalytic activity">
    <reaction evidence="5 7">
        <text>uridine(341) in tmRNA + S-adenosyl-L-methionine = 5-methyluridine(341) in tmRNA + S-adenosyl-L-homocysteine + H(+)</text>
        <dbReference type="Rhea" id="RHEA:43612"/>
        <dbReference type="Rhea" id="RHEA-COMP:10630"/>
        <dbReference type="Rhea" id="RHEA-COMP:10631"/>
        <dbReference type="ChEBI" id="CHEBI:15378"/>
        <dbReference type="ChEBI" id="CHEBI:57856"/>
        <dbReference type="ChEBI" id="CHEBI:59789"/>
        <dbReference type="ChEBI" id="CHEBI:65315"/>
        <dbReference type="ChEBI" id="CHEBI:74447"/>
    </reaction>
</comment>
<dbReference type="InterPro" id="IPR011869">
    <property type="entry name" value="TrmA_MeTrfase"/>
</dbReference>
<keyword evidence="3 7" id="KW-0949">S-adenosyl-L-methionine</keyword>
<dbReference type="AlphaFoldDB" id="A0AA41X649"/>
<dbReference type="NCBIfam" id="TIGR02143">
    <property type="entry name" value="trmA_only"/>
    <property type="match status" value="1"/>
</dbReference>
<evidence type="ECO:0000313" key="11">
    <source>
        <dbReference type="Proteomes" id="UP001165413"/>
    </source>
</evidence>
<proteinExistence type="inferred from homology"/>
<dbReference type="InterPro" id="IPR029063">
    <property type="entry name" value="SAM-dependent_MTases_sf"/>
</dbReference>
<feature type="active site" evidence="9">
    <location>
        <position position="322"/>
    </location>
</feature>